<accession>A0A2W5TRR8</accession>
<dbReference type="PANTHER" id="PTHR30442">
    <property type="entry name" value="IRON III DICITRATE TRANSPORT PROTEIN FECA"/>
    <property type="match status" value="1"/>
</dbReference>
<dbReference type="Gene3D" id="2.40.170.20">
    <property type="entry name" value="TonB-dependent receptor, beta-barrel domain"/>
    <property type="match status" value="1"/>
</dbReference>
<dbReference type="Pfam" id="PF07715">
    <property type="entry name" value="Plug"/>
    <property type="match status" value="1"/>
</dbReference>
<comment type="subcellular location">
    <subcellularLocation>
        <location evidence="1 8">Cell outer membrane</location>
        <topology evidence="1 8">Multi-pass membrane protein</topology>
    </subcellularLocation>
</comment>
<name>A0A2W5TRR8_9BACT</name>
<feature type="domain" description="TonB-dependent receptor plug" evidence="11">
    <location>
        <begin position="78"/>
        <end position="188"/>
    </location>
</feature>
<dbReference type="SUPFAM" id="SSF56935">
    <property type="entry name" value="Porins"/>
    <property type="match status" value="1"/>
</dbReference>
<reference evidence="12 13" key="1">
    <citation type="submission" date="2017-08" db="EMBL/GenBank/DDBJ databases">
        <title>Infants hospitalized years apart are colonized by the same room-sourced microbial strains.</title>
        <authorList>
            <person name="Brooks B."/>
            <person name="Olm M.R."/>
            <person name="Firek B.A."/>
            <person name="Baker R."/>
            <person name="Thomas B.C."/>
            <person name="Morowitz M.J."/>
            <person name="Banfield J.F."/>
        </authorList>
    </citation>
    <scope>NUCLEOTIDE SEQUENCE [LARGE SCALE GENOMIC DNA]</scope>
    <source>
        <strain evidence="12">S2_003_000_R2_14</strain>
    </source>
</reference>
<dbReference type="GO" id="GO:0009279">
    <property type="term" value="C:cell outer membrane"/>
    <property type="evidence" value="ECO:0007669"/>
    <property type="project" value="UniProtKB-SubCell"/>
</dbReference>
<keyword evidence="2 8" id="KW-0813">Transport</keyword>
<dbReference type="PANTHER" id="PTHR30442:SF0">
    <property type="entry name" value="FE(3+) DICITRATE TRANSPORT PROTEIN FECA"/>
    <property type="match status" value="1"/>
</dbReference>
<proteinExistence type="inferred from homology"/>
<dbReference type="Pfam" id="PF00593">
    <property type="entry name" value="TonB_dep_Rec_b-barrel"/>
    <property type="match status" value="1"/>
</dbReference>
<dbReference type="EMBL" id="QFQP01000003">
    <property type="protein sequence ID" value="PZR16607.1"/>
    <property type="molecule type" value="Genomic_DNA"/>
</dbReference>
<evidence type="ECO:0000256" key="1">
    <source>
        <dbReference type="ARBA" id="ARBA00004571"/>
    </source>
</evidence>
<evidence type="ECO:0000256" key="9">
    <source>
        <dbReference type="RuleBase" id="RU003357"/>
    </source>
</evidence>
<evidence type="ECO:0000313" key="13">
    <source>
        <dbReference type="Proteomes" id="UP000249061"/>
    </source>
</evidence>
<sequence>MWFLMTVAVSLTAGQVADETTSDAGLDVPVVDVDAGAPELAPVELPDAGVELAAAPDVAPSPNKKRETTVTSNRLVDVRRVAGSAQVIGREELERQESNNLERVLQGVPGVYVREEDGFGLRPNIGIRGGSADRSSKVTLMEDGVLYGPAPYSAPAAYFTPLMTRMVGVEIYKGPAAIRFGPQTIGGALNLRTRDVSRQTEVDADLSIGNYGTGKLHGVVGFGNERMGIMLEGVHLQSEGFKQLATRGSTGFDKNELMLKGRFAFEQSGEVRNELQLKLGLSTERSNETYLGVSNDDFAANPLLRYPASELDQMNWWRTQGVLTHTLKVGETFELRTDVYRHDYYRSWYRFDHFRRGPSVYEVLAYPQTGVRAVYGAILAGREDSVGRDQQLMILNNQRRFVSEGIQSTGVLKLSTGPIAQELELGIRFHHDDIVRLHTQDGYDMRVGHMVWNGEPSEIVNDNTGLTRSFSAHLSDTLTWGNFLLAPSARLEVFDAFLNDRVLATNAQQLNVVPLLGIGAVYAFDFGLSLVGGVHQGFSPPAAGQVGALSERAINTEFGARFARRGVRLEAIGFWSEYQNITGSCTGSSGCINDRINEQFNGGAARVLGLEALGGVKGELFWGLRGAADVSYTLTDARFLSDFQSDNPTWGSVQAGYQLPYIPVHQGQLRLRVAKGPLEIGFGAMFYGELREQAGEGAPDESVRVPARVLLDATASYDLGPARFYFTATNLTNQTALTARLPLGARSQAPLLFQAGIKYSFR</sequence>
<protein>
    <submittedName>
        <fullName evidence="12">Ligand-gated channel protein</fullName>
    </submittedName>
</protein>
<evidence type="ECO:0000313" key="12">
    <source>
        <dbReference type="EMBL" id="PZR16607.1"/>
    </source>
</evidence>
<keyword evidence="5 9" id="KW-0798">TonB box</keyword>
<dbReference type="InterPro" id="IPR000531">
    <property type="entry name" value="Beta-barrel_TonB"/>
</dbReference>
<feature type="domain" description="TonB-dependent receptor-like beta-barrel" evidence="10">
    <location>
        <begin position="308"/>
        <end position="731"/>
    </location>
</feature>
<evidence type="ECO:0000259" key="11">
    <source>
        <dbReference type="Pfam" id="PF07715"/>
    </source>
</evidence>
<keyword evidence="4 8" id="KW-0812">Transmembrane</keyword>
<keyword evidence="6 8" id="KW-0472">Membrane</keyword>
<evidence type="ECO:0000256" key="8">
    <source>
        <dbReference type="PROSITE-ProRule" id="PRU01360"/>
    </source>
</evidence>
<evidence type="ECO:0000256" key="5">
    <source>
        <dbReference type="ARBA" id="ARBA00023077"/>
    </source>
</evidence>
<keyword evidence="7 8" id="KW-0998">Cell outer membrane</keyword>
<dbReference type="AlphaFoldDB" id="A0A2W5TRR8"/>
<evidence type="ECO:0000256" key="3">
    <source>
        <dbReference type="ARBA" id="ARBA00022452"/>
    </source>
</evidence>
<comment type="similarity">
    <text evidence="8 9">Belongs to the TonB-dependent receptor family.</text>
</comment>
<dbReference type="InterPro" id="IPR037066">
    <property type="entry name" value="Plug_dom_sf"/>
</dbReference>
<evidence type="ECO:0000259" key="10">
    <source>
        <dbReference type="Pfam" id="PF00593"/>
    </source>
</evidence>
<comment type="caution">
    <text evidence="12">The sequence shown here is derived from an EMBL/GenBank/DDBJ whole genome shotgun (WGS) entry which is preliminary data.</text>
</comment>
<keyword evidence="3 8" id="KW-1134">Transmembrane beta strand</keyword>
<dbReference type="InterPro" id="IPR036942">
    <property type="entry name" value="Beta-barrel_TonB_sf"/>
</dbReference>
<organism evidence="12 13">
    <name type="scientific">Archangium gephyra</name>
    <dbReference type="NCBI Taxonomy" id="48"/>
    <lineage>
        <taxon>Bacteria</taxon>
        <taxon>Pseudomonadati</taxon>
        <taxon>Myxococcota</taxon>
        <taxon>Myxococcia</taxon>
        <taxon>Myxococcales</taxon>
        <taxon>Cystobacterineae</taxon>
        <taxon>Archangiaceae</taxon>
        <taxon>Archangium</taxon>
    </lineage>
</organism>
<dbReference type="Proteomes" id="UP000249061">
    <property type="component" value="Unassembled WGS sequence"/>
</dbReference>
<gene>
    <name evidence="12" type="ORF">DI536_05450</name>
</gene>
<evidence type="ECO:0000256" key="7">
    <source>
        <dbReference type="ARBA" id="ARBA00023237"/>
    </source>
</evidence>
<evidence type="ECO:0000256" key="4">
    <source>
        <dbReference type="ARBA" id="ARBA00022692"/>
    </source>
</evidence>
<dbReference type="InterPro" id="IPR012910">
    <property type="entry name" value="Plug_dom"/>
</dbReference>
<evidence type="ECO:0000256" key="6">
    <source>
        <dbReference type="ARBA" id="ARBA00023136"/>
    </source>
</evidence>
<dbReference type="GO" id="GO:0033214">
    <property type="term" value="P:siderophore-iron import into cell"/>
    <property type="evidence" value="ECO:0007669"/>
    <property type="project" value="TreeGrafter"/>
</dbReference>
<dbReference type="Gene3D" id="2.170.130.10">
    <property type="entry name" value="TonB-dependent receptor, plug domain"/>
    <property type="match status" value="1"/>
</dbReference>
<dbReference type="PROSITE" id="PS52016">
    <property type="entry name" value="TONB_DEPENDENT_REC_3"/>
    <property type="match status" value="1"/>
</dbReference>
<evidence type="ECO:0000256" key="2">
    <source>
        <dbReference type="ARBA" id="ARBA00022448"/>
    </source>
</evidence>
<dbReference type="InterPro" id="IPR039426">
    <property type="entry name" value="TonB-dep_rcpt-like"/>
</dbReference>